<accession>A0ABW1T0B4</accession>
<evidence type="ECO:0000313" key="3">
    <source>
        <dbReference type="EMBL" id="MFC6237600.1"/>
    </source>
</evidence>
<gene>
    <name evidence="3" type="ORF">ACFQGU_06900</name>
</gene>
<dbReference type="RefSeq" id="WP_386765045.1">
    <property type="nucleotide sequence ID" value="NZ_JBHSTI010000008.1"/>
</dbReference>
<dbReference type="PROSITE" id="PS50206">
    <property type="entry name" value="RHODANESE_3"/>
    <property type="match status" value="1"/>
</dbReference>
<dbReference type="InterPro" id="IPR044528">
    <property type="entry name" value="POD-like_MBL-fold"/>
</dbReference>
<proteinExistence type="predicted"/>
<evidence type="ECO:0000313" key="4">
    <source>
        <dbReference type="Proteomes" id="UP001596138"/>
    </source>
</evidence>
<organism evidence="3 4">
    <name type="scientific">Longivirga aurantiaca</name>
    <dbReference type="NCBI Taxonomy" id="1837743"/>
    <lineage>
        <taxon>Bacteria</taxon>
        <taxon>Bacillati</taxon>
        <taxon>Actinomycetota</taxon>
        <taxon>Actinomycetes</taxon>
        <taxon>Sporichthyales</taxon>
        <taxon>Sporichthyaceae</taxon>
        <taxon>Longivirga</taxon>
    </lineage>
</organism>
<dbReference type="PANTHER" id="PTHR43084:SF1">
    <property type="entry name" value="PERSULFIDE DIOXYGENASE ETHE1, MITOCHONDRIAL"/>
    <property type="match status" value="1"/>
</dbReference>
<dbReference type="SMART" id="SM00450">
    <property type="entry name" value="RHOD"/>
    <property type="match status" value="1"/>
</dbReference>
<reference evidence="4" key="1">
    <citation type="journal article" date="2019" name="Int. J. Syst. Evol. Microbiol.">
        <title>The Global Catalogue of Microorganisms (GCM) 10K type strain sequencing project: providing services to taxonomists for standard genome sequencing and annotation.</title>
        <authorList>
            <consortium name="The Broad Institute Genomics Platform"/>
            <consortium name="The Broad Institute Genome Sequencing Center for Infectious Disease"/>
            <person name="Wu L."/>
            <person name="Ma J."/>
        </authorList>
    </citation>
    <scope>NUCLEOTIDE SEQUENCE [LARGE SCALE GENOMIC DNA]</scope>
    <source>
        <strain evidence="4">CGMCC 4.7317</strain>
    </source>
</reference>
<protein>
    <submittedName>
        <fullName evidence="3">Rhodanese-like domain-containing protein</fullName>
    </submittedName>
</protein>
<comment type="caution">
    <text evidence="3">The sequence shown here is derived from an EMBL/GenBank/DDBJ whole genome shotgun (WGS) entry which is preliminary data.</text>
</comment>
<dbReference type="InterPro" id="IPR036866">
    <property type="entry name" value="RibonucZ/Hydroxyglut_hydro"/>
</dbReference>
<dbReference type="CDD" id="cd00158">
    <property type="entry name" value="RHOD"/>
    <property type="match status" value="1"/>
</dbReference>
<dbReference type="CDD" id="cd07724">
    <property type="entry name" value="POD-like_MBL-fold"/>
    <property type="match status" value="1"/>
</dbReference>
<dbReference type="SMART" id="SM00849">
    <property type="entry name" value="Lactamase_B"/>
    <property type="match status" value="1"/>
</dbReference>
<feature type="domain" description="Rhodanese" evidence="2">
    <location>
        <begin position="372"/>
        <end position="456"/>
    </location>
</feature>
<dbReference type="Gene3D" id="3.60.15.10">
    <property type="entry name" value="Ribonuclease Z/Hydroxyacylglutathione hydrolase-like"/>
    <property type="match status" value="1"/>
</dbReference>
<name>A0ABW1T0B4_9ACTN</name>
<dbReference type="InterPro" id="IPR036873">
    <property type="entry name" value="Rhodanese-like_dom_sf"/>
</dbReference>
<dbReference type="Pfam" id="PF00753">
    <property type="entry name" value="Lactamase_B"/>
    <property type="match status" value="1"/>
</dbReference>
<evidence type="ECO:0000259" key="2">
    <source>
        <dbReference type="PROSITE" id="PS50206"/>
    </source>
</evidence>
<dbReference type="EMBL" id="JBHSTI010000008">
    <property type="protein sequence ID" value="MFC6237600.1"/>
    <property type="molecule type" value="Genomic_DNA"/>
</dbReference>
<dbReference type="PANTHER" id="PTHR43084">
    <property type="entry name" value="PERSULFIDE DIOXYGENASE ETHE1"/>
    <property type="match status" value="1"/>
</dbReference>
<keyword evidence="4" id="KW-1185">Reference proteome</keyword>
<dbReference type="SUPFAM" id="SSF56281">
    <property type="entry name" value="Metallo-hydrolase/oxidoreductase"/>
    <property type="match status" value="1"/>
</dbReference>
<evidence type="ECO:0000256" key="1">
    <source>
        <dbReference type="ARBA" id="ARBA00022723"/>
    </source>
</evidence>
<dbReference type="Gene3D" id="3.40.250.10">
    <property type="entry name" value="Rhodanese-like domain"/>
    <property type="match status" value="2"/>
</dbReference>
<dbReference type="SUPFAM" id="SSF52821">
    <property type="entry name" value="Rhodanese/Cell cycle control phosphatase"/>
    <property type="match status" value="2"/>
</dbReference>
<dbReference type="Proteomes" id="UP001596138">
    <property type="component" value="Unassembled WGS sequence"/>
</dbReference>
<keyword evidence="1" id="KW-0479">Metal-binding</keyword>
<dbReference type="InterPro" id="IPR001279">
    <property type="entry name" value="Metallo-B-lactamas"/>
</dbReference>
<dbReference type="InterPro" id="IPR001763">
    <property type="entry name" value="Rhodanese-like_dom"/>
</dbReference>
<dbReference type="InterPro" id="IPR051682">
    <property type="entry name" value="Mito_Persulfide_Diox"/>
</dbReference>
<dbReference type="Pfam" id="PF00581">
    <property type="entry name" value="Rhodanese"/>
    <property type="match status" value="1"/>
</dbReference>
<sequence length="483" mass="51921">MHPAPALPDVVVIETPNLGDRSYVVHLDGLAVVVDPQRDLDRVEAVLAEHGLTVTHVVETHIHNDYVSGGLVLARQLGAVYVVPTGYALDYDATQLGDGETFTSGRMAWRTVHTPGHTPQHLSYVVAVDGKDAAAFTGGSLLFGSVGRPDLIGPDHTHELAHAQWRSVRRLTTEVEPDAAVFPTHGFGSFCSASATVGLESTIGQQAVANPACTVDEDEFVAELIAGLDAYPAYYAHMGPANQAGPGPIDLSLPERAEAAELRRRMDAGEWVVDLRSRRVFAEGHLRGTLSFDGDGNAVTYLGWLIPWGTPLTLLGDTPERVTAMQRELARIGIDRPAAFNDGEPGDWALAPSDVTSYRRAEFHELDEALAADPDLIVIDTRRRTEWQEGHVTGARHVPLHELMGSVEKIVTWSRAAAHAGRDATVWVYCGSGFRASAAASLLDRAGLTVVHLDADIATARVIRAWTPAEQVTQATLGAAYAD</sequence>